<dbReference type="InterPro" id="IPR016181">
    <property type="entry name" value="Acyl_CoA_acyltransferase"/>
</dbReference>
<reference evidence="2" key="1">
    <citation type="journal article" date="2021" name="PeerJ">
        <title>Extensive microbial diversity within the chicken gut microbiome revealed by metagenomics and culture.</title>
        <authorList>
            <person name="Gilroy R."/>
            <person name="Ravi A."/>
            <person name="Getino M."/>
            <person name="Pursley I."/>
            <person name="Horton D.L."/>
            <person name="Alikhan N.F."/>
            <person name="Baker D."/>
            <person name="Gharbi K."/>
            <person name="Hall N."/>
            <person name="Watson M."/>
            <person name="Adriaenssens E.M."/>
            <person name="Foster-Nyarko E."/>
            <person name="Jarju S."/>
            <person name="Secka A."/>
            <person name="Antonio M."/>
            <person name="Oren A."/>
            <person name="Chaudhuri R.R."/>
            <person name="La Ragione R."/>
            <person name="Hildebrand F."/>
            <person name="Pallen M.J."/>
        </authorList>
    </citation>
    <scope>NUCLEOTIDE SEQUENCE</scope>
    <source>
        <strain evidence="2">ChiGjej3B3-7470</strain>
    </source>
</reference>
<evidence type="ECO:0000313" key="3">
    <source>
        <dbReference type="Proteomes" id="UP000712713"/>
    </source>
</evidence>
<dbReference type="PROSITE" id="PS51186">
    <property type="entry name" value="GNAT"/>
    <property type="match status" value="1"/>
</dbReference>
<comment type="caution">
    <text evidence="2">The sequence shown here is derived from an EMBL/GenBank/DDBJ whole genome shotgun (WGS) entry which is preliminary data.</text>
</comment>
<evidence type="ECO:0000259" key="1">
    <source>
        <dbReference type="PROSITE" id="PS51186"/>
    </source>
</evidence>
<protein>
    <submittedName>
        <fullName evidence="2">GNAT family N-acetyltransferase</fullName>
    </submittedName>
</protein>
<proteinExistence type="predicted"/>
<gene>
    <name evidence="2" type="ORF">K8V15_06350</name>
</gene>
<dbReference type="AlphaFoldDB" id="A0A921ENZ4"/>
<dbReference type="EMBL" id="DYZF01000162">
    <property type="protein sequence ID" value="HJE51582.1"/>
    <property type="molecule type" value="Genomic_DNA"/>
</dbReference>
<reference evidence="2" key="2">
    <citation type="submission" date="2021-09" db="EMBL/GenBank/DDBJ databases">
        <authorList>
            <person name="Gilroy R."/>
        </authorList>
    </citation>
    <scope>NUCLEOTIDE SEQUENCE</scope>
    <source>
        <strain evidence="2">ChiGjej3B3-7470</strain>
    </source>
</reference>
<dbReference type="InterPro" id="IPR000182">
    <property type="entry name" value="GNAT_dom"/>
</dbReference>
<accession>A0A921ENZ4</accession>
<dbReference type="CDD" id="cd04301">
    <property type="entry name" value="NAT_SF"/>
    <property type="match status" value="1"/>
</dbReference>
<evidence type="ECO:0000313" key="2">
    <source>
        <dbReference type="EMBL" id="HJE51582.1"/>
    </source>
</evidence>
<feature type="domain" description="N-acetyltransferase" evidence="1">
    <location>
        <begin position="27"/>
        <end position="172"/>
    </location>
</feature>
<dbReference type="GO" id="GO:0016747">
    <property type="term" value="F:acyltransferase activity, transferring groups other than amino-acyl groups"/>
    <property type="evidence" value="ECO:0007669"/>
    <property type="project" value="InterPro"/>
</dbReference>
<organism evidence="2 3">
    <name type="scientific">Tessaracoccus flavescens</name>
    <dbReference type="NCBI Taxonomy" id="399497"/>
    <lineage>
        <taxon>Bacteria</taxon>
        <taxon>Bacillati</taxon>
        <taxon>Actinomycetota</taxon>
        <taxon>Actinomycetes</taxon>
        <taxon>Propionibacteriales</taxon>
        <taxon>Propionibacteriaceae</taxon>
        <taxon>Tessaracoccus</taxon>
    </lineage>
</organism>
<name>A0A921ENZ4_9ACTN</name>
<dbReference type="SUPFAM" id="SSF55729">
    <property type="entry name" value="Acyl-CoA N-acyltransferases (Nat)"/>
    <property type="match status" value="1"/>
</dbReference>
<sequence>MQLPPITAPTGDDAAEWFDFLVTQQEITYRGVVRPDFAEVQGQYRDDWVAGFEESFAIPGTDVYRVAKSDGRIVGLASAVDGPQQWEVDLGLVPPPANRELARLYVHPDFHGTGLAHALFDAVDDGRDLYLWLISGNARAEAFYRRRGFESLDESFNSGPSWGGAAMHRMVRRRS</sequence>
<dbReference type="Proteomes" id="UP000712713">
    <property type="component" value="Unassembled WGS sequence"/>
</dbReference>
<dbReference type="Gene3D" id="3.40.630.30">
    <property type="match status" value="1"/>
</dbReference>
<dbReference type="Pfam" id="PF13508">
    <property type="entry name" value="Acetyltransf_7"/>
    <property type="match status" value="1"/>
</dbReference>